<name>D3A9E1_9FIRM</name>
<evidence type="ECO:0000256" key="2">
    <source>
        <dbReference type="ARBA" id="ARBA00023235"/>
    </source>
</evidence>
<dbReference type="Pfam" id="PF02567">
    <property type="entry name" value="PhzC-PhzF"/>
    <property type="match status" value="1"/>
</dbReference>
<dbReference type="AlphaFoldDB" id="D3A9E1"/>
<proteinExistence type="inferred from homology"/>
<gene>
    <name evidence="4" type="ORF">CLOSTHATH_00212</name>
</gene>
<dbReference type="PANTHER" id="PTHR13774">
    <property type="entry name" value="PHENAZINE BIOSYNTHESIS PROTEIN"/>
    <property type="match status" value="1"/>
</dbReference>
<evidence type="ECO:0000256" key="3">
    <source>
        <dbReference type="PIRSR" id="PIRSR016184-1"/>
    </source>
</evidence>
<dbReference type="Gene3D" id="3.10.310.10">
    <property type="entry name" value="Diaminopimelate Epimerase, Chain A, domain 1"/>
    <property type="match status" value="2"/>
</dbReference>
<comment type="similarity">
    <text evidence="1">Belongs to the PhzF family.</text>
</comment>
<accession>D3A9E1</accession>
<dbReference type="NCBIfam" id="TIGR00654">
    <property type="entry name" value="PhzF_family"/>
    <property type="match status" value="1"/>
</dbReference>
<evidence type="ECO:0000313" key="5">
    <source>
        <dbReference type="Proteomes" id="UP000004968"/>
    </source>
</evidence>
<evidence type="ECO:0000313" key="4">
    <source>
        <dbReference type="EMBL" id="EFD01559.1"/>
    </source>
</evidence>
<organism evidence="4 5">
    <name type="scientific">Hungatella hathewayi DSM 13479</name>
    <dbReference type="NCBI Taxonomy" id="566550"/>
    <lineage>
        <taxon>Bacteria</taxon>
        <taxon>Bacillati</taxon>
        <taxon>Bacillota</taxon>
        <taxon>Clostridia</taxon>
        <taxon>Lachnospirales</taxon>
        <taxon>Lachnospiraceae</taxon>
        <taxon>Hungatella</taxon>
    </lineage>
</organism>
<reference evidence="4 5" key="1">
    <citation type="submission" date="2010-01" db="EMBL/GenBank/DDBJ databases">
        <authorList>
            <person name="Weinstock G."/>
            <person name="Sodergren E."/>
            <person name="Clifton S."/>
            <person name="Fulton L."/>
            <person name="Fulton B."/>
            <person name="Courtney L."/>
            <person name="Fronick C."/>
            <person name="Harrison M."/>
            <person name="Strong C."/>
            <person name="Farmer C."/>
            <person name="Delahaunty K."/>
            <person name="Markovic C."/>
            <person name="Hall O."/>
            <person name="Minx P."/>
            <person name="Tomlinson C."/>
            <person name="Mitreva M."/>
            <person name="Nelson J."/>
            <person name="Hou S."/>
            <person name="Wollam A."/>
            <person name="Pepin K.H."/>
            <person name="Johnson M."/>
            <person name="Bhonagiri V."/>
            <person name="Nash W.E."/>
            <person name="Warren W."/>
            <person name="Chinwalla A."/>
            <person name="Mardis E.R."/>
            <person name="Wilson R.K."/>
        </authorList>
    </citation>
    <scope>NUCLEOTIDE SEQUENCE [LARGE SCALE GENOMIC DNA]</scope>
    <source>
        <strain evidence="4 5">DSM 13479</strain>
    </source>
</reference>
<feature type="non-terminal residue" evidence="4">
    <location>
        <position position="1"/>
    </location>
</feature>
<keyword evidence="2" id="KW-0413">Isomerase</keyword>
<dbReference type="Proteomes" id="UP000004968">
    <property type="component" value="Unassembled WGS sequence"/>
</dbReference>
<dbReference type="PANTHER" id="PTHR13774:SF39">
    <property type="entry name" value="BIOSYNTHESIS PROTEIN, PUTATIVE-RELATED"/>
    <property type="match status" value="1"/>
</dbReference>
<dbReference type="InterPro" id="IPR003719">
    <property type="entry name" value="Phenazine_PhzF-like"/>
</dbReference>
<evidence type="ECO:0000256" key="1">
    <source>
        <dbReference type="ARBA" id="ARBA00008270"/>
    </source>
</evidence>
<dbReference type="RefSeq" id="WP_006770769.1">
    <property type="nucleotide sequence ID" value="NZ_GG667608.1"/>
</dbReference>
<dbReference type="GO" id="GO:0016853">
    <property type="term" value="F:isomerase activity"/>
    <property type="evidence" value="ECO:0007669"/>
    <property type="project" value="UniProtKB-KW"/>
</dbReference>
<sequence>EAGRNMAGGTLSRPDQAAYSAQCFNERERIMHFIDVCVASAFSKNNRGGNQAGVVLQGASLNRKEKMRTAHQLGYSETAFLSQSELADYKLEYFTPTGEVPLCGHATIAAFVVLNYFGQLKKCEYTIETKSGILSIAVKDGGVIFMQQNTPEFYETLELADVVDCLGFNADTAPGNLPVQIVSTGLRDIIVPVENPLVLETMVPDFAAVSKLSQKWNCVGIHAFSLVEDGKLTAVCRNFAPLYGIDEESATGTSCCALACYLYQYGVKRNQYVFEQGRSLNRISELYVSVNAGDDTVDGVWIGGCGYLESLKTIEVE</sequence>
<dbReference type="PIRSF" id="PIRSF016184">
    <property type="entry name" value="PhzC_PhzF"/>
    <property type="match status" value="1"/>
</dbReference>
<dbReference type="HOGENOM" id="CLU_875812_0_0_9"/>
<protein>
    <submittedName>
        <fullName evidence="4">Phenazine biosynthesis protein, PhzF family</fullName>
    </submittedName>
</protein>
<dbReference type="EMBL" id="ACIO01000015">
    <property type="protein sequence ID" value="EFD01559.1"/>
    <property type="molecule type" value="Genomic_DNA"/>
</dbReference>
<dbReference type="SUPFAM" id="SSF54506">
    <property type="entry name" value="Diaminopimelate epimerase-like"/>
    <property type="match status" value="1"/>
</dbReference>
<comment type="caution">
    <text evidence="4">The sequence shown here is derived from an EMBL/GenBank/DDBJ whole genome shotgun (WGS) entry which is preliminary data.</text>
</comment>
<feature type="active site" evidence="3">
    <location>
        <position position="77"/>
    </location>
</feature>
<dbReference type="GO" id="GO:0005737">
    <property type="term" value="C:cytoplasm"/>
    <property type="evidence" value="ECO:0007669"/>
    <property type="project" value="TreeGrafter"/>
</dbReference>